<dbReference type="AlphaFoldDB" id="A0A1Z4LR56"/>
<gene>
    <name evidence="1" type="ORF">NIES267_32110</name>
</gene>
<dbReference type="CDD" id="cd07822">
    <property type="entry name" value="SRPBCC_4"/>
    <property type="match status" value="1"/>
</dbReference>
<evidence type="ECO:0000313" key="2">
    <source>
        <dbReference type="Proteomes" id="UP000218418"/>
    </source>
</evidence>
<dbReference type="Proteomes" id="UP000218418">
    <property type="component" value="Chromosome"/>
</dbReference>
<dbReference type="InterPro" id="IPR019587">
    <property type="entry name" value="Polyketide_cyclase/dehydratase"/>
</dbReference>
<protein>
    <submittedName>
        <fullName evidence="1">Activator of Hsp90 ATPase 1 family protein</fullName>
    </submittedName>
</protein>
<keyword evidence="2" id="KW-1185">Reference proteome</keyword>
<dbReference type="EMBL" id="AP018227">
    <property type="protein sequence ID" value="BAY83720.1"/>
    <property type="molecule type" value="Genomic_DNA"/>
</dbReference>
<dbReference type="PANTHER" id="PTHR36166:SF1">
    <property type="entry name" value="SRPBCC DOMAIN-CONTAINING PROTEIN"/>
    <property type="match status" value="1"/>
</dbReference>
<reference evidence="1 2" key="1">
    <citation type="submission" date="2017-06" db="EMBL/GenBank/DDBJ databases">
        <title>Genome sequencing of cyanobaciteial culture collection at National Institute for Environmental Studies (NIES).</title>
        <authorList>
            <person name="Hirose Y."/>
            <person name="Shimura Y."/>
            <person name="Fujisawa T."/>
            <person name="Nakamura Y."/>
            <person name="Kawachi M."/>
        </authorList>
    </citation>
    <scope>NUCLEOTIDE SEQUENCE [LARGE SCALE GENOMIC DNA]</scope>
    <source>
        <strain evidence="1 2">NIES-267</strain>
    </source>
</reference>
<dbReference type="OrthoDB" id="191189at2"/>
<organism evidence="1 2">
    <name type="scientific">Calothrix parasitica NIES-267</name>
    <dbReference type="NCBI Taxonomy" id="1973488"/>
    <lineage>
        <taxon>Bacteria</taxon>
        <taxon>Bacillati</taxon>
        <taxon>Cyanobacteriota</taxon>
        <taxon>Cyanophyceae</taxon>
        <taxon>Nostocales</taxon>
        <taxon>Calotrichaceae</taxon>
        <taxon>Calothrix</taxon>
    </lineage>
</organism>
<accession>A0A1Z4LR56</accession>
<dbReference type="InterPro" id="IPR023393">
    <property type="entry name" value="START-like_dom_sf"/>
</dbReference>
<dbReference type="PANTHER" id="PTHR36166">
    <property type="entry name" value="CHROMOSOME 9, WHOLE GENOME SHOTGUN SEQUENCE"/>
    <property type="match status" value="1"/>
</dbReference>
<name>A0A1Z4LR56_9CYAN</name>
<proteinExistence type="predicted"/>
<evidence type="ECO:0000313" key="1">
    <source>
        <dbReference type="EMBL" id="BAY83720.1"/>
    </source>
</evidence>
<dbReference type="Pfam" id="PF10604">
    <property type="entry name" value="Polyketide_cyc2"/>
    <property type="match status" value="1"/>
</dbReference>
<dbReference type="SUPFAM" id="SSF55961">
    <property type="entry name" value="Bet v1-like"/>
    <property type="match status" value="1"/>
</dbReference>
<dbReference type="Gene3D" id="3.30.530.20">
    <property type="match status" value="1"/>
</dbReference>
<sequence>MIRIETETIIPASPEQIWDILIDFESYPEWNPMILEVTGKPEIGAKLKLKVSAPDNSGRKYSFQAVIVNNQPSEMLAWKGGVPGILSGFHYWKLSSCHSGTRLVHGEDFFGLYAWFMGSERIMSLKPAYENMNVALNERVSTLN</sequence>